<protein>
    <submittedName>
        <fullName evidence="1">Uncharacterized protein</fullName>
    </submittedName>
</protein>
<sequence>MDRSMLHIVGFRNTFTEKTNKKGTVTLMDDRNDFKHVKTCLKKIFPCGHSTDDIDKQWFVVKHAVPSGTACLHGGQNK</sequence>
<dbReference type="AlphaFoldDB" id="A0A6C0CPN9"/>
<reference evidence="1" key="1">
    <citation type="journal article" date="2020" name="Nature">
        <title>Giant virus diversity and host interactions through global metagenomics.</title>
        <authorList>
            <person name="Schulz F."/>
            <person name="Roux S."/>
            <person name="Paez-Espino D."/>
            <person name="Jungbluth S."/>
            <person name="Walsh D.A."/>
            <person name="Denef V.J."/>
            <person name="McMahon K.D."/>
            <person name="Konstantinidis K.T."/>
            <person name="Eloe-Fadrosh E.A."/>
            <person name="Kyrpides N.C."/>
            <person name="Woyke T."/>
        </authorList>
    </citation>
    <scope>NUCLEOTIDE SEQUENCE</scope>
    <source>
        <strain evidence="1">GVMAG-M-3300021473-15</strain>
    </source>
</reference>
<proteinExistence type="predicted"/>
<accession>A0A6C0CPN9</accession>
<dbReference type="EMBL" id="MN739475">
    <property type="protein sequence ID" value="QHT06806.1"/>
    <property type="molecule type" value="Genomic_DNA"/>
</dbReference>
<name>A0A6C0CPN9_9ZZZZ</name>
<organism evidence="1">
    <name type="scientific">viral metagenome</name>
    <dbReference type="NCBI Taxonomy" id="1070528"/>
    <lineage>
        <taxon>unclassified sequences</taxon>
        <taxon>metagenomes</taxon>
        <taxon>organismal metagenomes</taxon>
    </lineage>
</organism>
<evidence type="ECO:0000313" key="1">
    <source>
        <dbReference type="EMBL" id="QHT06806.1"/>
    </source>
</evidence>